<reference evidence="1" key="1">
    <citation type="submission" date="2021-11" db="EMBL/GenBank/DDBJ databases">
        <authorList>
            <consortium name="Genoscope - CEA"/>
            <person name="William W."/>
        </authorList>
    </citation>
    <scope>NUCLEOTIDE SEQUENCE</scope>
</reference>
<accession>A0A8J2SD98</accession>
<keyword evidence="2" id="KW-1185">Reference proteome</keyword>
<evidence type="ECO:0000313" key="1">
    <source>
        <dbReference type="EMBL" id="CAH0370508.1"/>
    </source>
</evidence>
<proteinExistence type="predicted"/>
<gene>
    <name evidence="1" type="ORF">PECAL_3P04030</name>
</gene>
<comment type="caution">
    <text evidence="1">The sequence shown here is derived from an EMBL/GenBank/DDBJ whole genome shotgun (WGS) entry which is preliminary data.</text>
</comment>
<dbReference type="AlphaFoldDB" id="A0A8J2SD98"/>
<organism evidence="1 2">
    <name type="scientific">Pelagomonas calceolata</name>
    <dbReference type="NCBI Taxonomy" id="35677"/>
    <lineage>
        <taxon>Eukaryota</taxon>
        <taxon>Sar</taxon>
        <taxon>Stramenopiles</taxon>
        <taxon>Ochrophyta</taxon>
        <taxon>Pelagophyceae</taxon>
        <taxon>Pelagomonadales</taxon>
        <taxon>Pelagomonadaceae</taxon>
        <taxon>Pelagomonas</taxon>
    </lineage>
</organism>
<evidence type="ECO:0000313" key="2">
    <source>
        <dbReference type="Proteomes" id="UP000789595"/>
    </source>
</evidence>
<sequence length="683" mass="72481">MQNQEAPVAFTTARVPNGPLQKVFEQDGYRWTEGGGRARHFRRSDCDIVPGRKAVHFVPQRAVLLGAYPGVKADASCVLATCEEPLALEVWVADRAKPDFATADTKFFEEVKRALELRCKAPVFPRHIIAVVDGFLPDGWESTPLSEAEAKSLPPPVWAAWEIVAMAVKKVTIQAHGKYAKLGGRADLLVAMVQKRHERKLPANQAAVAAAIAQRKVGSRKRRCKDRLRRSGGSMALRKVAVISAVASVAGFVPRAPRTFATAPLRAAEEDEEPAFPPLADAEVVILHRSRSSLAAVAYELASSLRELEGVGVGVATDGDGADAKALQALKCVRTLTPADGMSGYDEALTSLFAQGDSTRRKILVDASSLTADAAAERAQTAKSLKVDALCIIGDALTADDGSGKRGELSNKDEALAPGLETAARNHFPGGTSVVRCELVLGARGCDEAFQYRNHPLAYFFERFARNRMAPIPGPGPRAGGPPMLVGAARAADVARLVEAVVASDTPLGVVTAGPVRPHDLGPATYAQLARAAAFACGVERARLPLYAPGQGWREKVGFPLADAPRHLDASTTAAAFEHLPAVPDARRDAAVAASAPPKRYGAKKLTFDADAAALSTAEHVLFAAVGDCYDAWRRVNGDAKEGDGESFAADEDLVKDGDALLGSLVFTRDAKYHEPLGPLVAK</sequence>
<name>A0A8J2SD98_9STRA</name>
<protein>
    <submittedName>
        <fullName evidence="1">Uncharacterized protein</fullName>
    </submittedName>
</protein>
<dbReference type="EMBL" id="CAKKNE010000003">
    <property type="protein sequence ID" value="CAH0370508.1"/>
    <property type="molecule type" value="Genomic_DNA"/>
</dbReference>
<dbReference type="Proteomes" id="UP000789595">
    <property type="component" value="Unassembled WGS sequence"/>
</dbReference>